<dbReference type="InParanoid" id="A0A059DAG5"/>
<dbReference type="Gramene" id="KCW87572">
    <property type="protein sequence ID" value="KCW87572"/>
    <property type="gene ID" value="EUGRSUZ_B04020"/>
</dbReference>
<protein>
    <submittedName>
        <fullName evidence="2">Uncharacterized protein</fullName>
    </submittedName>
</protein>
<evidence type="ECO:0000256" key="1">
    <source>
        <dbReference type="SAM" id="MobiDB-lite"/>
    </source>
</evidence>
<reference evidence="2" key="1">
    <citation type="submission" date="2013-07" db="EMBL/GenBank/DDBJ databases">
        <title>The genome of Eucalyptus grandis.</title>
        <authorList>
            <person name="Schmutz J."/>
            <person name="Hayes R."/>
            <person name="Myburg A."/>
            <person name="Tuskan G."/>
            <person name="Grattapaglia D."/>
            <person name="Rokhsar D.S."/>
        </authorList>
    </citation>
    <scope>NUCLEOTIDE SEQUENCE</scope>
    <source>
        <tissue evidence="2">Leaf extractions</tissue>
    </source>
</reference>
<feature type="compositionally biased region" description="Polar residues" evidence="1">
    <location>
        <begin position="71"/>
        <end position="86"/>
    </location>
</feature>
<dbReference type="OMA" id="NEMMAMH"/>
<feature type="compositionally biased region" description="Low complexity" evidence="1">
    <location>
        <begin position="139"/>
        <end position="164"/>
    </location>
</feature>
<dbReference type="PANTHER" id="PTHR33257:SF58">
    <property type="entry name" value="REJ DOMAIN-CONTAINING PROTEIN"/>
    <property type="match status" value="1"/>
</dbReference>
<gene>
    <name evidence="2" type="ORF">EUGRSUZ_B04020</name>
</gene>
<accession>A0A059DAG5</accession>
<feature type="region of interest" description="Disordered" evidence="1">
    <location>
        <begin position="139"/>
        <end position="184"/>
    </location>
</feature>
<feature type="region of interest" description="Disordered" evidence="1">
    <location>
        <begin position="1"/>
        <end position="86"/>
    </location>
</feature>
<dbReference type="AlphaFoldDB" id="A0A059DAG5"/>
<organism evidence="2">
    <name type="scientific">Eucalyptus grandis</name>
    <name type="common">Flooded gum</name>
    <dbReference type="NCBI Taxonomy" id="71139"/>
    <lineage>
        <taxon>Eukaryota</taxon>
        <taxon>Viridiplantae</taxon>
        <taxon>Streptophyta</taxon>
        <taxon>Embryophyta</taxon>
        <taxon>Tracheophyta</taxon>
        <taxon>Spermatophyta</taxon>
        <taxon>Magnoliopsida</taxon>
        <taxon>eudicotyledons</taxon>
        <taxon>Gunneridae</taxon>
        <taxon>Pentapetalae</taxon>
        <taxon>rosids</taxon>
        <taxon>malvids</taxon>
        <taxon>Myrtales</taxon>
        <taxon>Myrtaceae</taxon>
        <taxon>Myrtoideae</taxon>
        <taxon>Eucalypteae</taxon>
        <taxon>Eucalyptus</taxon>
    </lineage>
</organism>
<sequence length="184" mass="20184">MEASITKSRSDLSRKTQWMKPPPPPTPPHHLDAKTLSSRRLSTSSITLSRYLNPSDLGNDFGDDDDDGVQQLYSRGGTTASVPFTWESQPGTPKVRFCDDVVPPLTPPPSYFYVPARDTINRKQQRRKTKFLTTLLPKLRSSASSSPASSSYSSSSSYSLWSSVPPSPAMDSCVPNGLMSSVVR</sequence>
<evidence type="ECO:0000313" key="2">
    <source>
        <dbReference type="EMBL" id="KCW87572.1"/>
    </source>
</evidence>
<proteinExistence type="predicted"/>
<dbReference type="STRING" id="71139.A0A059DAG5"/>
<dbReference type="PANTHER" id="PTHR33257">
    <property type="entry name" value="OS05G0165500 PROTEIN"/>
    <property type="match status" value="1"/>
</dbReference>
<dbReference type="EMBL" id="KK198754">
    <property type="protein sequence ID" value="KCW87572.1"/>
    <property type="molecule type" value="Genomic_DNA"/>
</dbReference>
<name>A0A059DAG5_EUCGR</name>
<feature type="compositionally biased region" description="Low complexity" evidence="1">
    <location>
        <begin position="35"/>
        <end position="60"/>
    </location>
</feature>